<evidence type="ECO:0000313" key="1">
    <source>
        <dbReference type="EMBL" id="GAG29386.1"/>
    </source>
</evidence>
<sequence length="37" mass="4044">GMTDSTREGDMVAYNKILSDVAVLMGEIENKIRNTGN</sequence>
<organism evidence="1">
    <name type="scientific">marine sediment metagenome</name>
    <dbReference type="NCBI Taxonomy" id="412755"/>
    <lineage>
        <taxon>unclassified sequences</taxon>
        <taxon>metagenomes</taxon>
        <taxon>ecological metagenomes</taxon>
    </lineage>
</organism>
<dbReference type="AlphaFoldDB" id="X0XX78"/>
<gene>
    <name evidence="1" type="ORF">S01H1_66223</name>
</gene>
<comment type="caution">
    <text evidence="1">The sequence shown here is derived from an EMBL/GenBank/DDBJ whole genome shotgun (WGS) entry which is preliminary data.</text>
</comment>
<name>X0XX78_9ZZZZ</name>
<accession>X0XX78</accession>
<protein>
    <submittedName>
        <fullName evidence="1">Uncharacterized protein</fullName>
    </submittedName>
</protein>
<reference evidence="1" key="1">
    <citation type="journal article" date="2014" name="Front. Microbiol.">
        <title>High frequency of phylogenetically diverse reductive dehalogenase-homologous genes in deep subseafloor sedimentary metagenomes.</title>
        <authorList>
            <person name="Kawai M."/>
            <person name="Futagami T."/>
            <person name="Toyoda A."/>
            <person name="Takaki Y."/>
            <person name="Nishi S."/>
            <person name="Hori S."/>
            <person name="Arai W."/>
            <person name="Tsubouchi T."/>
            <person name="Morono Y."/>
            <person name="Uchiyama I."/>
            <person name="Ito T."/>
            <person name="Fujiyama A."/>
            <person name="Inagaki F."/>
            <person name="Takami H."/>
        </authorList>
    </citation>
    <scope>NUCLEOTIDE SEQUENCE</scope>
    <source>
        <strain evidence="1">Expedition CK06-06</strain>
    </source>
</reference>
<feature type="non-terminal residue" evidence="1">
    <location>
        <position position="1"/>
    </location>
</feature>
<proteinExistence type="predicted"/>
<dbReference type="EMBL" id="BARS01043775">
    <property type="protein sequence ID" value="GAG29386.1"/>
    <property type="molecule type" value="Genomic_DNA"/>
</dbReference>